<dbReference type="AlphaFoldDB" id="A0A3L9YA60"/>
<dbReference type="EMBL" id="RCNT01000001">
    <property type="protein sequence ID" value="RMA44178.1"/>
    <property type="molecule type" value="Genomic_DNA"/>
</dbReference>
<keyword evidence="1" id="KW-0966">Cell projection</keyword>
<keyword evidence="1" id="KW-0969">Cilium</keyword>
<dbReference type="GO" id="GO:0044781">
    <property type="term" value="P:bacterial-type flagellum organization"/>
    <property type="evidence" value="ECO:0007669"/>
    <property type="project" value="InterPro"/>
</dbReference>
<accession>A0A3L9YA60</accession>
<dbReference type="InterPro" id="IPR010845">
    <property type="entry name" value="FlaF"/>
</dbReference>
<keyword evidence="1" id="KW-0282">Flagellum</keyword>
<comment type="caution">
    <text evidence="1">The sequence shown here is derived from an EMBL/GenBank/DDBJ whole genome shotgun (WGS) entry which is preliminary data.</text>
</comment>
<reference evidence="1 2" key="1">
    <citation type="submission" date="2018-10" db="EMBL/GenBank/DDBJ databases">
        <authorList>
            <person name="Jung H.S."/>
            <person name="Jeon C.O."/>
        </authorList>
    </citation>
    <scope>NUCLEOTIDE SEQUENCE [LARGE SCALE GENOMIC DNA]</scope>
    <source>
        <strain evidence="1 2">MA-7-27</strain>
    </source>
</reference>
<keyword evidence="2" id="KW-1185">Reference proteome</keyword>
<dbReference type="OrthoDB" id="9808944at2"/>
<dbReference type="NCBIfam" id="NF009435">
    <property type="entry name" value="PRK12794.1"/>
    <property type="match status" value="1"/>
</dbReference>
<protein>
    <submittedName>
        <fullName evidence="1">Flagellar biosynthesis regulatory protein FlaF</fullName>
    </submittedName>
</protein>
<evidence type="ECO:0000313" key="1">
    <source>
        <dbReference type="EMBL" id="RMA44178.1"/>
    </source>
</evidence>
<name>A0A3L9YA60_9RHOB</name>
<evidence type="ECO:0000313" key="2">
    <source>
        <dbReference type="Proteomes" id="UP000281343"/>
    </source>
</evidence>
<gene>
    <name evidence="1" type="primary">flaF</name>
    <name evidence="1" type="ORF">D9R08_00645</name>
</gene>
<sequence>MARSAYAQPASPVRTDRGTEYAVFEKITARMVQAENSPRGVGQKAAAIHDNRQLWALLAGDVATEGNALPPALRAQIFYLCEFTMIHSRKVLKEGASLAPLIDINTAMMRGLRGEAEAA</sequence>
<dbReference type="Pfam" id="PF07309">
    <property type="entry name" value="FlaF"/>
    <property type="match status" value="1"/>
</dbReference>
<organism evidence="1 2">
    <name type="scientific">Rhodophyticola porphyridii</name>
    <dbReference type="NCBI Taxonomy" id="1852017"/>
    <lineage>
        <taxon>Bacteria</taxon>
        <taxon>Pseudomonadati</taxon>
        <taxon>Pseudomonadota</taxon>
        <taxon>Alphaproteobacteria</taxon>
        <taxon>Rhodobacterales</taxon>
        <taxon>Roseobacteraceae</taxon>
        <taxon>Rhodophyticola</taxon>
    </lineage>
</organism>
<dbReference type="Proteomes" id="UP000281343">
    <property type="component" value="Unassembled WGS sequence"/>
</dbReference>
<proteinExistence type="predicted"/>